<dbReference type="InterPro" id="IPR032675">
    <property type="entry name" value="LRR_dom_sf"/>
</dbReference>
<sequence>MLGSKLSAQIRLTALLAALATVFGVMTLMAPAANAFNVTVTDEKGITFTATDSAPDQGATVSAYDASFGTDVTIPESVTINSVVYDVKEVGFQAFTNKGLTSVTIEADLTKIGQLAFQGNSLTEVSIPNSVTTIGSNAFAANDLTSIVIPDSVTSMGQNVFALNNIAVATISKNLTTIPESLLESNALTSITIPDGVTSIGNYAFWGNALVDVNIPSSVTNIANRSFDMNSGLSSVTFAGAAPTVLDAGTAEESFDTANPSLVVRYRPAFAAGFASPWHGYTTKPYLEGLAPTITGKTRETYTLTADPGPVDSNATVAYQWNVDGTPILDATASTYVPTKTDAGRRLTVTATATFLDADPLVVTSPASPRISSPYKRLVVSATTVHRGEKFVVVGTGYKKYQRVKIILGGVTRYKGRADANGTIAKWVSFKSSTSYGTRSVKVAGYNSHSHRTSTIKTYVSYVS</sequence>
<dbReference type="PANTHER" id="PTHR45661">
    <property type="entry name" value="SURFACE ANTIGEN"/>
    <property type="match status" value="1"/>
</dbReference>
<dbReference type="InterPro" id="IPR053139">
    <property type="entry name" value="Surface_bspA-like"/>
</dbReference>
<keyword evidence="3" id="KW-1185">Reference proteome</keyword>
<dbReference type="Pfam" id="PF13306">
    <property type="entry name" value="LRR_5"/>
    <property type="match status" value="1"/>
</dbReference>
<feature type="chain" id="PRO_5045331338" description="Leucine-rich repeat domain-containing protein" evidence="1">
    <location>
        <begin position="36"/>
        <end position="464"/>
    </location>
</feature>
<gene>
    <name evidence="2" type="ORF">J2X11_000295</name>
</gene>
<dbReference type="Gene3D" id="2.60.40.2700">
    <property type="match status" value="1"/>
</dbReference>
<dbReference type="EMBL" id="JAVDWH010000001">
    <property type="protein sequence ID" value="MDR7085456.1"/>
    <property type="molecule type" value="Genomic_DNA"/>
</dbReference>
<evidence type="ECO:0000256" key="1">
    <source>
        <dbReference type="SAM" id="SignalP"/>
    </source>
</evidence>
<dbReference type="PANTHER" id="PTHR45661:SF3">
    <property type="entry name" value="IG-LIKE DOMAIN-CONTAINING PROTEIN"/>
    <property type="match status" value="1"/>
</dbReference>
<reference evidence="2 3" key="1">
    <citation type="submission" date="2023-07" db="EMBL/GenBank/DDBJ databases">
        <title>Sorghum-associated microbial communities from plants grown in Nebraska, USA.</title>
        <authorList>
            <person name="Schachtman D."/>
        </authorList>
    </citation>
    <scope>NUCLEOTIDE SEQUENCE [LARGE SCALE GENOMIC DNA]</scope>
    <source>
        <strain evidence="2 3">BE248</strain>
    </source>
</reference>
<protein>
    <recommendedName>
        <fullName evidence="4">Leucine-rich repeat domain-containing protein</fullName>
    </recommendedName>
</protein>
<dbReference type="Proteomes" id="UP001257739">
    <property type="component" value="Unassembled WGS sequence"/>
</dbReference>
<proteinExistence type="predicted"/>
<evidence type="ECO:0008006" key="4">
    <source>
        <dbReference type="Google" id="ProtNLM"/>
    </source>
</evidence>
<accession>A0ABU1UJV2</accession>
<feature type="signal peptide" evidence="1">
    <location>
        <begin position="1"/>
        <end position="35"/>
    </location>
</feature>
<dbReference type="InterPro" id="IPR026906">
    <property type="entry name" value="LRR_5"/>
</dbReference>
<dbReference type="Gene3D" id="3.80.10.10">
    <property type="entry name" value="Ribonuclease Inhibitor"/>
    <property type="match status" value="1"/>
</dbReference>
<keyword evidence="1" id="KW-0732">Signal</keyword>
<dbReference type="RefSeq" id="WP_309965801.1">
    <property type="nucleotide sequence ID" value="NZ_JAVDWH010000001.1"/>
</dbReference>
<evidence type="ECO:0000313" key="2">
    <source>
        <dbReference type="EMBL" id="MDR7085456.1"/>
    </source>
</evidence>
<organism evidence="2 3">
    <name type="scientific">Aeromicrobium panaciterrae</name>
    <dbReference type="NCBI Taxonomy" id="363861"/>
    <lineage>
        <taxon>Bacteria</taxon>
        <taxon>Bacillati</taxon>
        <taxon>Actinomycetota</taxon>
        <taxon>Actinomycetes</taxon>
        <taxon>Propionibacteriales</taxon>
        <taxon>Nocardioidaceae</taxon>
        <taxon>Aeromicrobium</taxon>
    </lineage>
</organism>
<name>A0ABU1UJV2_9ACTN</name>
<evidence type="ECO:0000313" key="3">
    <source>
        <dbReference type="Proteomes" id="UP001257739"/>
    </source>
</evidence>
<comment type="caution">
    <text evidence="2">The sequence shown here is derived from an EMBL/GenBank/DDBJ whole genome shotgun (WGS) entry which is preliminary data.</text>
</comment>